<feature type="compositionally biased region" description="Polar residues" evidence="1">
    <location>
        <begin position="158"/>
        <end position="172"/>
    </location>
</feature>
<sequence length="250" mass="28212">MSDFGRENRRDDKSILLEVAWRELGRKLVVACGSRCSTLAYQLEGLMGQSSVGGSRTLGFLRTVTEMLNEPFALFIDVVDNGLPNNVSPYPRVSYDKNKIDELQYNTRNEETEELIAALTFRTKISFYVTELEVHHNFRFFFVEKDLVDFHHFQTKCTPSTLTSPDASSDKPSGQPKLGNSVWSSTVVCTTARRRLLSRSRGMRATTVARTLRTTVVSSSGDTTLSVAKPFRRGWSQEDGMEYNCCSEFS</sequence>
<gene>
    <name evidence="2" type="ORF">ANCCEY_08070</name>
</gene>
<organism evidence="2 3">
    <name type="scientific">Ancylostoma ceylanicum</name>
    <dbReference type="NCBI Taxonomy" id="53326"/>
    <lineage>
        <taxon>Eukaryota</taxon>
        <taxon>Metazoa</taxon>
        <taxon>Ecdysozoa</taxon>
        <taxon>Nematoda</taxon>
        <taxon>Chromadorea</taxon>
        <taxon>Rhabditida</taxon>
        <taxon>Rhabditina</taxon>
        <taxon>Rhabditomorpha</taxon>
        <taxon>Strongyloidea</taxon>
        <taxon>Ancylostomatidae</taxon>
        <taxon>Ancylostomatinae</taxon>
        <taxon>Ancylostoma</taxon>
    </lineage>
</organism>
<evidence type="ECO:0000313" key="2">
    <source>
        <dbReference type="EMBL" id="EPB72824.1"/>
    </source>
</evidence>
<evidence type="ECO:0000256" key="1">
    <source>
        <dbReference type="SAM" id="MobiDB-lite"/>
    </source>
</evidence>
<dbReference type="AlphaFoldDB" id="A0A0D6LLQ3"/>
<feature type="region of interest" description="Disordered" evidence="1">
    <location>
        <begin position="158"/>
        <end position="179"/>
    </location>
</feature>
<accession>A0A0D6LLQ3</accession>
<protein>
    <submittedName>
        <fullName evidence="2">Uncharacterized protein</fullName>
    </submittedName>
</protein>
<proteinExistence type="predicted"/>
<keyword evidence="3" id="KW-1185">Reference proteome</keyword>
<evidence type="ECO:0000313" key="3">
    <source>
        <dbReference type="Proteomes" id="UP000054495"/>
    </source>
</evidence>
<reference evidence="2 3" key="1">
    <citation type="submission" date="2013-05" db="EMBL/GenBank/DDBJ databases">
        <title>Draft genome of the parasitic nematode Anyclostoma ceylanicum.</title>
        <authorList>
            <person name="Mitreva M."/>
        </authorList>
    </citation>
    <scope>NUCLEOTIDE SEQUENCE [LARGE SCALE GENOMIC DNA]</scope>
</reference>
<name>A0A0D6LLQ3_9BILA</name>
<dbReference type="Proteomes" id="UP000054495">
    <property type="component" value="Unassembled WGS sequence"/>
</dbReference>
<dbReference type="EMBL" id="KE125021">
    <property type="protein sequence ID" value="EPB72824.1"/>
    <property type="molecule type" value="Genomic_DNA"/>
</dbReference>